<name>A0A2G1MF98_9RHOB</name>
<comment type="caution">
    <text evidence="2">The sequence shown here is derived from an EMBL/GenBank/DDBJ whole genome shotgun (WGS) entry which is preliminary data.</text>
</comment>
<dbReference type="InterPro" id="IPR002477">
    <property type="entry name" value="Peptidoglycan-bd-like"/>
</dbReference>
<dbReference type="EMBL" id="NQWH01000016">
    <property type="protein sequence ID" value="PHP27342.1"/>
    <property type="molecule type" value="Genomic_DNA"/>
</dbReference>
<dbReference type="Pfam" id="PF01471">
    <property type="entry name" value="PG_binding_1"/>
    <property type="match status" value="1"/>
</dbReference>
<evidence type="ECO:0000259" key="1">
    <source>
        <dbReference type="Pfam" id="PF01471"/>
    </source>
</evidence>
<sequence length="133" mass="13714">MLGCPPSGSFPEFGGIMRISAYCFAAGLAVIAAPAPAMETDRAETVEIQILLQHLGYEVGTVDGIAGPLLSGAIRAFETDHGLPITGRADAALGDLLHGLVAAGPARALLATGTAPRHGFWQRHSWPARMGGL</sequence>
<evidence type="ECO:0000313" key="3">
    <source>
        <dbReference type="Proteomes" id="UP000221860"/>
    </source>
</evidence>
<gene>
    <name evidence="2" type="ORF">CJ301_11505</name>
</gene>
<dbReference type="Gene3D" id="1.10.101.10">
    <property type="entry name" value="PGBD-like superfamily/PGBD"/>
    <property type="match status" value="1"/>
</dbReference>
<accession>A0A2G1MF98</accession>
<dbReference type="Proteomes" id="UP000221860">
    <property type="component" value="Unassembled WGS sequence"/>
</dbReference>
<dbReference type="InterPro" id="IPR036365">
    <property type="entry name" value="PGBD-like_sf"/>
</dbReference>
<dbReference type="InterPro" id="IPR036366">
    <property type="entry name" value="PGBDSf"/>
</dbReference>
<dbReference type="AlphaFoldDB" id="A0A2G1MF98"/>
<protein>
    <recommendedName>
        <fullName evidence="1">Peptidoglycan binding-like domain-containing protein</fullName>
    </recommendedName>
</protein>
<reference evidence="2 3" key="1">
    <citation type="submission" date="2017-08" db="EMBL/GenBank/DDBJ databases">
        <title>Draft Genome Sequence of Loktanella cinnabarina Strain XM1, Isolated from Coastal Surface Water.</title>
        <authorList>
            <person name="Ma R."/>
            <person name="Wang J."/>
            <person name="Wang Q."/>
            <person name="Ma Z."/>
            <person name="Li J."/>
            <person name="Chen L."/>
        </authorList>
    </citation>
    <scope>NUCLEOTIDE SEQUENCE [LARGE SCALE GENOMIC DNA]</scope>
    <source>
        <strain evidence="2 3">XM1</strain>
    </source>
</reference>
<dbReference type="SUPFAM" id="SSF47090">
    <property type="entry name" value="PGBD-like"/>
    <property type="match status" value="1"/>
</dbReference>
<organism evidence="2 3">
    <name type="scientific">Limimaricola cinnabarinus</name>
    <dbReference type="NCBI Taxonomy" id="1125964"/>
    <lineage>
        <taxon>Bacteria</taxon>
        <taxon>Pseudomonadati</taxon>
        <taxon>Pseudomonadota</taxon>
        <taxon>Alphaproteobacteria</taxon>
        <taxon>Rhodobacterales</taxon>
        <taxon>Paracoccaceae</taxon>
        <taxon>Limimaricola</taxon>
    </lineage>
</organism>
<dbReference type="OrthoDB" id="5395100at2"/>
<evidence type="ECO:0000313" key="2">
    <source>
        <dbReference type="EMBL" id="PHP27342.1"/>
    </source>
</evidence>
<feature type="domain" description="Peptidoglycan binding-like" evidence="1">
    <location>
        <begin position="43"/>
        <end position="92"/>
    </location>
</feature>
<keyword evidence="3" id="KW-1185">Reference proteome</keyword>
<proteinExistence type="predicted"/>